<name>A0ABY4CGS3_9BACL</name>
<feature type="transmembrane region" description="Helical" evidence="6">
    <location>
        <begin position="413"/>
        <end position="437"/>
    </location>
</feature>
<dbReference type="InterPro" id="IPR024923">
    <property type="entry name" value="PG_synth_SpoVB"/>
</dbReference>
<feature type="transmembrane region" description="Helical" evidence="6">
    <location>
        <begin position="282"/>
        <end position="303"/>
    </location>
</feature>
<dbReference type="InterPro" id="IPR014249">
    <property type="entry name" value="Spore_V_B"/>
</dbReference>
<dbReference type="Pfam" id="PF01943">
    <property type="entry name" value="Polysacc_synt"/>
    <property type="match status" value="1"/>
</dbReference>
<dbReference type="PANTHER" id="PTHR30250">
    <property type="entry name" value="PST FAMILY PREDICTED COLANIC ACID TRANSPORTER"/>
    <property type="match status" value="1"/>
</dbReference>
<feature type="transmembrane region" description="Helical" evidence="6">
    <location>
        <begin position="155"/>
        <end position="175"/>
    </location>
</feature>
<evidence type="ECO:0000256" key="4">
    <source>
        <dbReference type="ARBA" id="ARBA00022989"/>
    </source>
</evidence>
<gene>
    <name evidence="7" type="primary">spoVB</name>
    <name evidence="7" type="ORF">LSG31_11540</name>
</gene>
<evidence type="ECO:0000256" key="6">
    <source>
        <dbReference type="SAM" id="Phobius"/>
    </source>
</evidence>
<keyword evidence="8" id="KW-1185">Reference proteome</keyword>
<dbReference type="RefSeq" id="WP_347435264.1">
    <property type="nucleotide sequence ID" value="NZ_CP089291.1"/>
</dbReference>
<keyword evidence="3 6" id="KW-0812">Transmembrane</keyword>
<feature type="transmembrane region" description="Helical" evidence="6">
    <location>
        <begin position="356"/>
        <end position="374"/>
    </location>
</feature>
<proteinExistence type="predicted"/>
<dbReference type="CDD" id="cd13124">
    <property type="entry name" value="MATE_SpoVB_like"/>
    <property type="match status" value="1"/>
</dbReference>
<feature type="transmembrane region" description="Helical" evidence="6">
    <location>
        <begin position="233"/>
        <end position="253"/>
    </location>
</feature>
<sequence>MSKQSFLKGAFILVSASLITRVMGFVYKIALTRLIGAEGIGLFQMIFPLISLVLTVVTAGLPVAISKVVAEAMVAGDRRRIRRVIMSSFAIIGIFSILGSVLLVFLSPWITKTYLTDSRAYYSLIAIIPVIPIIGLSSILSGYFKGLQNMSPPAVASILETAVRIASVWVLAHYFRKFGLAYAAAAAAIGMVLGELMSLLYMWLYYLTRQRIQSLPMGPANQLEPLRKTIKSILEVAIPVTCNRIIGTVAYAIEPMLISRSLQTAGFTTVMATTLYGQYSGMAIPLLVFPTVFTYSLAVTLVPSISEAIAEGKIRLVRRRLYQTFRITALIGFPTSVVLTVYATQLCTMVFHAPEVGPILTIMAPVGFLLYLQSPLYGILQGLNRAGLAMVNGLVGSAAKLLIIYFLASQPKYGILGVAWALVADVAITTGLNFFSVNKMIGFEIDPFDTAKIILATILMATVMKQITGDSSIDVPNHTVIFSIFIGFSSYFFLLLMFGVITRNMLRKIPRIGHFLVGISRFVPFSK</sequence>
<evidence type="ECO:0000256" key="5">
    <source>
        <dbReference type="ARBA" id="ARBA00023136"/>
    </source>
</evidence>
<organism evidence="7 8">
    <name type="scientific">Fodinisporobacter ferrooxydans</name>
    <dbReference type="NCBI Taxonomy" id="2901836"/>
    <lineage>
        <taxon>Bacteria</taxon>
        <taxon>Bacillati</taxon>
        <taxon>Bacillota</taxon>
        <taxon>Bacilli</taxon>
        <taxon>Bacillales</taxon>
        <taxon>Alicyclobacillaceae</taxon>
        <taxon>Fodinisporobacter</taxon>
    </lineage>
</organism>
<dbReference type="EMBL" id="CP089291">
    <property type="protein sequence ID" value="UOF88591.1"/>
    <property type="molecule type" value="Genomic_DNA"/>
</dbReference>
<evidence type="ECO:0000313" key="7">
    <source>
        <dbReference type="EMBL" id="UOF88591.1"/>
    </source>
</evidence>
<feature type="transmembrane region" description="Helical" evidence="6">
    <location>
        <begin position="121"/>
        <end position="143"/>
    </location>
</feature>
<keyword evidence="4 6" id="KW-1133">Transmembrane helix</keyword>
<protein>
    <submittedName>
        <fullName evidence="7">Stage V sporulation protein B</fullName>
    </submittedName>
</protein>
<reference evidence="7" key="1">
    <citation type="submission" date="2021-12" db="EMBL/GenBank/DDBJ databases">
        <title>Alicyclobacillaceae gen. nov., sp. nov., isolated from chalcocite enrichment system.</title>
        <authorList>
            <person name="Jiang Z."/>
        </authorList>
    </citation>
    <scope>NUCLEOTIDE SEQUENCE</scope>
    <source>
        <strain evidence="7">MYW30-H2</strain>
    </source>
</reference>
<accession>A0ABY4CGS3</accession>
<evidence type="ECO:0000256" key="1">
    <source>
        <dbReference type="ARBA" id="ARBA00004651"/>
    </source>
</evidence>
<feature type="transmembrane region" description="Helical" evidence="6">
    <location>
        <begin position="40"/>
        <end position="63"/>
    </location>
</feature>
<dbReference type="NCBIfam" id="TIGR02900">
    <property type="entry name" value="spore_V_B"/>
    <property type="match status" value="1"/>
</dbReference>
<keyword evidence="5 6" id="KW-0472">Membrane</keyword>
<dbReference type="InterPro" id="IPR050833">
    <property type="entry name" value="Poly_Biosynth_Transport"/>
</dbReference>
<keyword evidence="2" id="KW-1003">Cell membrane</keyword>
<feature type="transmembrane region" description="Helical" evidence="6">
    <location>
        <begin position="386"/>
        <end position="407"/>
    </location>
</feature>
<feature type="transmembrane region" description="Helical" evidence="6">
    <location>
        <begin position="324"/>
        <end position="344"/>
    </location>
</feature>
<feature type="transmembrane region" description="Helical" evidence="6">
    <location>
        <begin position="480"/>
        <end position="501"/>
    </location>
</feature>
<dbReference type="PANTHER" id="PTHR30250:SF24">
    <property type="entry name" value="STAGE V SPORULATION PROTEIN B"/>
    <property type="match status" value="1"/>
</dbReference>
<evidence type="ECO:0000256" key="2">
    <source>
        <dbReference type="ARBA" id="ARBA00022475"/>
    </source>
</evidence>
<feature type="transmembrane region" description="Helical" evidence="6">
    <location>
        <begin position="181"/>
        <end position="207"/>
    </location>
</feature>
<dbReference type="PIRSF" id="PIRSF038958">
    <property type="entry name" value="PG_synth_SpoVB"/>
    <property type="match status" value="1"/>
</dbReference>
<evidence type="ECO:0000313" key="8">
    <source>
        <dbReference type="Proteomes" id="UP000830167"/>
    </source>
</evidence>
<dbReference type="InterPro" id="IPR002797">
    <property type="entry name" value="Polysacc_synth"/>
</dbReference>
<feature type="transmembrane region" description="Helical" evidence="6">
    <location>
        <begin position="84"/>
        <end position="109"/>
    </location>
</feature>
<comment type="subcellular location">
    <subcellularLocation>
        <location evidence="1">Cell membrane</location>
        <topology evidence="1">Multi-pass membrane protein</topology>
    </subcellularLocation>
</comment>
<dbReference type="Proteomes" id="UP000830167">
    <property type="component" value="Chromosome"/>
</dbReference>
<feature type="transmembrane region" description="Helical" evidence="6">
    <location>
        <begin position="449"/>
        <end position="468"/>
    </location>
</feature>
<evidence type="ECO:0000256" key="3">
    <source>
        <dbReference type="ARBA" id="ARBA00022692"/>
    </source>
</evidence>